<evidence type="ECO:0000256" key="6">
    <source>
        <dbReference type="ARBA" id="ARBA00023004"/>
    </source>
</evidence>
<evidence type="ECO:0000256" key="5">
    <source>
        <dbReference type="ARBA" id="ARBA00022982"/>
    </source>
</evidence>
<dbReference type="NCBIfam" id="NF007013">
    <property type="entry name" value="PRK09477.1"/>
    <property type="match status" value="1"/>
</dbReference>
<evidence type="ECO:0000256" key="1">
    <source>
        <dbReference type="ARBA" id="ARBA00022448"/>
    </source>
</evidence>
<feature type="domain" description="4Fe-4S ferredoxin-type" evidence="9">
    <location>
        <begin position="203"/>
        <end position="233"/>
    </location>
</feature>
<gene>
    <name evidence="10" type="primary">napH</name>
    <name evidence="10" type="ORF">ENJ10_07585</name>
</gene>
<feature type="transmembrane region" description="Helical" evidence="8">
    <location>
        <begin position="63"/>
        <end position="84"/>
    </location>
</feature>
<dbReference type="Pfam" id="PF13237">
    <property type="entry name" value="Fer4_10"/>
    <property type="match status" value="1"/>
</dbReference>
<dbReference type="PROSITE" id="PS00198">
    <property type="entry name" value="4FE4S_FER_1"/>
    <property type="match status" value="1"/>
</dbReference>
<dbReference type="NCBIfam" id="TIGR02163">
    <property type="entry name" value="napH"/>
    <property type="match status" value="1"/>
</dbReference>
<dbReference type="PROSITE" id="PS51379">
    <property type="entry name" value="4FE4S_FER_2"/>
    <property type="match status" value="2"/>
</dbReference>
<evidence type="ECO:0000256" key="3">
    <source>
        <dbReference type="ARBA" id="ARBA00022723"/>
    </source>
</evidence>
<dbReference type="GO" id="GO:0051539">
    <property type="term" value="F:4 iron, 4 sulfur cluster binding"/>
    <property type="evidence" value="ECO:0007669"/>
    <property type="project" value="UniProtKB-KW"/>
</dbReference>
<dbReference type="AlphaFoldDB" id="A0A7V1LM83"/>
<evidence type="ECO:0000256" key="4">
    <source>
        <dbReference type="ARBA" id="ARBA00022737"/>
    </source>
</evidence>
<dbReference type="GO" id="GO:0005886">
    <property type="term" value="C:plasma membrane"/>
    <property type="evidence" value="ECO:0007669"/>
    <property type="project" value="TreeGrafter"/>
</dbReference>
<dbReference type="InterPro" id="IPR017896">
    <property type="entry name" value="4Fe4S_Fe-S-bd"/>
</dbReference>
<keyword evidence="5" id="KW-0249">Electron transport</keyword>
<organism evidence="10">
    <name type="scientific">Caldithrix abyssi</name>
    <dbReference type="NCBI Taxonomy" id="187145"/>
    <lineage>
        <taxon>Bacteria</taxon>
        <taxon>Pseudomonadati</taxon>
        <taxon>Calditrichota</taxon>
        <taxon>Calditrichia</taxon>
        <taxon>Calditrichales</taxon>
        <taxon>Calditrichaceae</taxon>
        <taxon>Caldithrix</taxon>
    </lineage>
</organism>
<dbReference type="GO" id="GO:0046872">
    <property type="term" value="F:metal ion binding"/>
    <property type="evidence" value="ECO:0007669"/>
    <property type="project" value="UniProtKB-KW"/>
</dbReference>
<dbReference type="Proteomes" id="UP000886005">
    <property type="component" value="Unassembled WGS sequence"/>
</dbReference>
<proteinExistence type="predicted"/>
<keyword evidence="3" id="KW-0479">Metal-binding</keyword>
<feature type="transmembrane region" description="Helical" evidence="8">
    <location>
        <begin position="126"/>
        <end position="144"/>
    </location>
</feature>
<feature type="transmembrane region" description="Helical" evidence="8">
    <location>
        <begin position="12"/>
        <end position="32"/>
    </location>
</feature>
<dbReference type="SUPFAM" id="SSF54862">
    <property type="entry name" value="4Fe-4S ferredoxins"/>
    <property type="match status" value="1"/>
</dbReference>
<dbReference type="PANTHER" id="PTHR30176">
    <property type="entry name" value="FERREDOXIN-TYPE PROTEIN NAPH"/>
    <property type="match status" value="1"/>
</dbReference>
<sequence length="272" mass="30340">MASLRKNKFLILRRVSQLAILVLFFGGNYFGWKVLTGNYSSAKILDRIVLSDPYAVLQMLAGGYWAAADLLIGALIVLLFYAIIGGRFFCAWVCPVNLVSDFTAWSKRKLNIKNNKRIVLSRNVRYYLLALGLIISAVIGVAAFEMVSPVTILSRSIIFGVGGGWLFITALFLFDWAVARNGWCGYLCPLGAFYALNGKYGLLKVYHDKDNCTLCNECFSVCPEVQVLSRVGKKDGYIKSGECTLCARCIDVCEDNALNFAMNYIKNNHNKR</sequence>
<reference evidence="10" key="1">
    <citation type="journal article" date="2020" name="mSystems">
        <title>Genome- and Community-Level Interaction Insights into Carbon Utilization and Element Cycling Functions of Hydrothermarchaeota in Hydrothermal Sediment.</title>
        <authorList>
            <person name="Zhou Z."/>
            <person name="Liu Y."/>
            <person name="Xu W."/>
            <person name="Pan J."/>
            <person name="Luo Z.H."/>
            <person name="Li M."/>
        </authorList>
    </citation>
    <scope>NUCLEOTIDE SEQUENCE [LARGE SCALE GENOMIC DNA]</scope>
    <source>
        <strain evidence="10">HyVt-456</strain>
    </source>
</reference>
<evidence type="ECO:0000256" key="2">
    <source>
        <dbReference type="ARBA" id="ARBA00022485"/>
    </source>
</evidence>
<keyword evidence="6" id="KW-0408">Iron</keyword>
<keyword evidence="1" id="KW-0813">Transport</keyword>
<keyword evidence="7" id="KW-0411">Iron-sulfur</keyword>
<keyword evidence="4" id="KW-0677">Repeat</keyword>
<feature type="domain" description="4Fe-4S ferredoxin-type" evidence="9">
    <location>
        <begin position="234"/>
        <end position="263"/>
    </location>
</feature>
<keyword evidence="8" id="KW-0472">Membrane</keyword>
<keyword evidence="2" id="KW-0004">4Fe-4S</keyword>
<evidence type="ECO:0000259" key="9">
    <source>
        <dbReference type="PROSITE" id="PS51379"/>
    </source>
</evidence>
<accession>A0A7V1LM83</accession>
<keyword evidence="8" id="KW-1133">Transmembrane helix</keyword>
<dbReference type="PANTHER" id="PTHR30176:SF3">
    <property type="entry name" value="FERREDOXIN-TYPE PROTEIN NAPH"/>
    <property type="match status" value="1"/>
</dbReference>
<name>A0A7V1LM83_CALAY</name>
<evidence type="ECO:0000256" key="8">
    <source>
        <dbReference type="SAM" id="Phobius"/>
    </source>
</evidence>
<comment type="caution">
    <text evidence="10">The sequence shown here is derived from an EMBL/GenBank/DDBJ whole genome shotgun (WGS) entry which is preliminary data.</text>
</comment>
<keyword evidence="8" id="KW-0812">Transmembrane</keyword>
<dbReference type="EMBL" id="DRLD01000210">
    <property type="protein sequence ID" value="HED10535.1"/>
    <property type="molecule type" value="Genomic_DNA"/>
</dbReference>
<evidence type="ECO:0000256" key="7">
    <source>
        <dbReference type="ARBA" id="ARBA00023014"/>
    </source>
</evidence>
<feature type="transmembrane region" description="Helical" evidence="8">
    <location>
        <begin position="156"/>
        <end position="174"/>
    </location>
</feature>
<protein>
    <submittedName>
        <fullName evidence="10">Quinol dehydrogenase ferredoxin subunit NapH</fullName>
    </submittedName>
</protein>
<dbReference type="InterPro" id="IPR051684">
    <property type="entry name" value="Electron_Trans/Redox"/>
</dbReference>
<dbReference type="Gene3D" id="3.30.70.20">
    <property type="match status" value="1"/>
</dbReference>
<evidence type="ECO:0000313" key="10">
    <source>
        <dbReference type="EMBL" id="HED10535.1"/>
    </source>
</evidence>
<dbReference type="InterPro" id="IPR017900">
    <property type="entry name" value="4Fe4S_Fe_S_CS"/>
</dbReference>
<dbReference type="InterPro" id="IPR011886">
    <property type="entry name" value="NapH_MauN"/>
</dbReference>
<dbReference type="Pfam" id="PF12801">
    <property type="entry name" value="Fer4_5"/>
    <property type="match status" value="2"/>
</dbReference>